<protein>
    <recommendedName>
        <fullName evidence="2">Hypervirulence associated protein TUDOR domain-containing protein</fullName>
    </recommendedName>
</protein>
<dbReference type="OMA" id="SKHHAME"/>
<reference evidence="3 4" key="3">
    <citation type="journal article" date="2015" name="Genome Announc.">
        <title>Draft Genome Sequence of the Archiascomycetous Yeast Saitoella complicata.</title>
        <authorList>
            <person name="Yamauchi K."/>
            <person name="Kondo S."/>
            <person name="Hamamoto M."/>
            <person name="Takahashi Y."/>
            <person name="Ogura Y."/>
            <person name="Hayashi T."/>
            <person name="Nishida H."/>
        </authorList>
    </citation>
    <scope>NUCLEOTIDE SEQUENCE [LARGE SCALE GENOMIC DNA]</scope>
    <source>
        <strain evidence="3 4">NRRL Y-17804</strain>
    </source>
</reference>
<dbReference type="Proteomes" id="UP000033140">
    <property type="component" value="Unassembled WGS sequence"/>
</dbReference>
<dbReference type="Pfam" id="PF11160">
    <property type="entry name" value="Hva1_TUDOR"/>
    <property type="match status" value="1"/>
</dbReference>
<feature type="region of interest" description="Disordered" evidence="1">
    <location>
        <begin position="1"/>
        <end position="42"/>
    </location>
</feature>
<dbReference type="STRING" id="698492.A0A0E9NE50"/>
<name>A0A0E9NE50_SAICN</name>
<dbReference type="EMBL" id="BACD03000010">
    <property type="protein sequence ID" value="GAO47690.1"/>
    <property type="molecule type" value="Genomic_DNA"/>
</dbReference>
<evidence type="ECO:0000313" key="4">
    <source>
        <dbReference type="Proteomes" id="UP000033140"/>
    </source>
</evidence>
<gene>
    <name evidence="3" type="ORF">G7K_1889-t1</name>
</gene>
<evidence type="ECO:0000259" key="2">
    <source>
        <dbReference type="Pfam" id="PF11160"/>
    </source>
</evidence>
<proteinExistence type="predicted"/>
<feature type="compositionally biased region" description="Basic and acidic residues" evidence="1">
    <location>
        <begin position="114"/>
        <end position="129"/>
    </location>
</feature>
<feature type="compositionally biased region" description="Basic and acidic residues" evidence="1">
    <location>
        <begin position="138"/>
        <end position="161"/>
    </location>
</feature>
<feature type="compositionally biased region" description="Acidic residues" evidence="1">
    <location>
        <begin position="178"/>
        <end position="189"/>
    </location>
</feature>
<feature type="region of interest" description="Disordered" evidence="1">
    <location>
        <begin position="86"/>
        <end position="306"/>
    </location>
</feature>
<sequence length="306" mass="32856">MIFPSMVVTSLRDPPRSTPHVPPYPERPVQSQGPVAHIPRRPPNSHTYIIFTTIMTNGNVPDIKEGDDVAWKWGSGHPSGTVAEVSTDPDGLTITSQKGNKIHKKGSDDNPAVHVERENGNDVVKRASELEVLGEGETEVKDGKDVKADSADDKEADRKDREEEEPEIGDKRKKDQTDDTETEQADAEEDTGKTIKKANTSSKSEAGQKGAARSSATNKKSKSKDDDEDEELEDADADADEDAEADNGEGKDPQKVAAGKKGGSSNKKSDATAKKPSSRRGSKASGNEEVTGDAPSTRTRSKAKAE</sequence>
<evidence type="ECO:0000256" key="1">
    <source>
        <dbReference type="SAM" id="MobiDB-lite"/>
    </source>
</evidence>
<dbReference type="AlphaFoldDB" id="A0A0E9NE50"/>
<reference evidence="3 4" key="1">
    <citation type="journal article" date="2011" name="J. Gen. Appl. Microbiol.">
        <title>Draft genome sequencing of the enigmatic yeast Saitoella complicata.</title>
        <authorList>
            <person name="Nishida H."/>
            <person name="Hamamoto M."/>
            <person name="Sugiyama J."/>
        </authorList>
    </citation>
    <scope>NUCLEOTIDE SEQUENCE [LARGE SCALE GENOMIC DNA]</scope>
    <source>
        <strain evidence="3 4">NRRL Y-17804</strain>
    </source>
</reference>
<comment type="caution">
    <text evidence="3">The sequence shown here is derived from an EMBL/GenBank/DDBJ whole genome shotgun (WGS) entry which is preliminary data.</text>
</comment>
<feature type="compositionally biased region" description="Basic and acidic residues" evidence="1">
    <location>
        <begin position="168"/>
        <end position="177"/>
    </location>
</feature>
<dbReference type="InterPro" id="IPR021331">
    <property type="entry name" value="Hva1_TUDOR"/>
</dbReference>
<accession>A0A0E9NE50</accession>
<feature type="compositionally biased region" description="Acidic residues" evidence="1">
    <location>
        <begin position="226"/>
        <end position="247"/>
    </location>
</feature>
<feature type="domain" description="Hypervirulence associated protein TUDOR" evidence="2">
    <location>
        <begin position="66"/>
        <end position="130"/>
    </location>
</feature>
<reference evidence="3 4" key="2">
    <citation type="journal article" date="2014" name="J. Gen. Appl. Microbiol.">
        <title>The early diverging ascomycetous budding yeast Saitoella complicata has three histone deacetylases belonging to the Clr6, Hos2, and Rpd3 lineages.</title>
        <authorList>
            <person name="Nishida H."/>
            <person name="Matsumoto T."/>
            <person name="Kondo S."/>
            <person name="Hamamoto M."/>
            <person name="Yoshikawa H."/>
        </authorList>
    </citation>
    <scope>NUCLEOTIDE SEQUENCE [LARGE SCALE GENOMIC DNA]</scope>
    <source>
        <strain evidence="3 4">NRRL Y-17804</strain>
    </source>
</reference>
<feature type="compositionally biased region" description="Pro residues" evidence="1">
    <location>
        <begin position="16"/>
        <end position="26"/>
    </location>
</feature>
<organism evidence="3 4">
    <name type="scientific">Saitoella complicata (strain BCRC 22490 / CBS 7301 / JCM 7358 / NBRC 10748 / NRRL Y-17804)</name>
    <dbReference type="NCBI Taxonomy" id="698492"/>
    <lineage>
        <taxon>Eukaryota</taxon>
        <taxon>Fungi</taxon>
        <taxon>Dikarya</taxon>
        <taxon>Ascomycota</taxon>
        <taxon>Taphrinomycotina</taxon>
        <taxon>Taphrinomycotina incertae sedis</taxon>
        <taxon>Saitoella</taxon>
    </lineage>
</organism>
<keyword evidence="4" id="KW-1185">Reference proteome</keyword>
<feature type="compositionally biased region" description="Low complexity" evidence="1">
    <location>
        <begin position="255"/>
        <end position="266"/>
    </location>
</feature>
<evidence type="ECO:0000313" key="3">
    <source>
        <dbReference type="EMBL" id="GAO47690.1"/>
    </source>
</evidence>